<protein>
    <submittedName>
        <fullName evidence="3">M23 family metallopeptidase</fullName>
    </submittedName>
</protein>
<gene>
    <name evidence="3" type="ORF">F9K24_05380</name>
</gene>
<accession>A0A833M2Q0</accession>
<evidence type="ECO:0000259" key="2">
    <source>
        <dbReference type="Pfam" id="PF01551"/>
    </source>
</evidence>
<dbReference type="SUPFAM" id="SSF54106">
    <property type="entry name" value="LysM domain"/>
    <property type="match status" value="1"/>
</dbReference>
<evidence type="ECO:0000313" key="4">
    <source>
        <dbReference type="Proteomes" id="UP000460298"/>
    </source>
</evidence>
<dbReference type="RefSeq" id="WP_002770385.1">
    <property type="nucleotide sequence ID" value="NZ_JQDG01000013.1"/>
</dbReference>
<dbReference type="Gene3D" id="3.10.350.10">
    <property type="entry name" value="LysM domain"/>
    <property type="match status" value="1"/>
</dbReference>
<keyword evidence="1" id="KW-0732">Signal</keyword>
<proteinExistence type="predicted"/>
<evidence type="ECO:0000313" key="3">
    <source>
        <dbReference type="EMBL" id="KAB2933898.1"/>
    </source>
</evidence>
<dbReference type="OrthoDB" id="305469at2"/>
<reference evidence="3 4" key="1">
    <citation type="submission" date="2019-10" db="EMBL/GenBank/DDBJ databases">
        <title>Extracellular Electron Transfer in a Candidatus Methanoperedens spp. Enrichment Culture.</title>
        <authorList>
            <person name="Berger S."/>
            <person name="Rangel Shaw D."/>
            <person name="Berben T."/>
            <person name="In 'T Zandt M."/>
            <person name="Frank J."/>
            <person name="Reimann J."/>
            <person name="Jetten M.S.M."/>
            <person name="Welte C.U."/>
        </authorList>
    </citation>
    <scope>NUCLEOTIDE SEQUENCE [LARGE SCALE GENOMIC DNA]</scope>
    <source>
        <strain evidence="3">SB12</strain>
    </source>
</reference>
<dbReference type="InterPro" id="IPR036779">
    <property type="entry name" value="LysM_dom_sf"/>
</dbReference>
<name>A0A833M2Q0_9LEPT</name>
<dbReference type="GO" id="GO:0004222">
    <property type="term" value="F:metalloendopeptidase activity"/>
    <property type="evidence" value="ECO:0007669"/>
    <property type="project" value="TreeGrafter"/>
</dbReference>
<feature type="signal peptide" evidence="1">
    <location>
        <begin position="1"/>
        <end position="19"/>
    </location>
</feature>
<organism evidence="3 4">
    <name type="scientific">Leptonema illini</name>
    <dbReference type="NCBI Taxonomy" id="183"/>
    <lineage>
        <taxon>Bacteria</taxon>
        <taxon>Pseudomonadati</taxon>
        <taxon>Spirochaetota</taxon>
        <taxon>Spirochaetia</taxon>
        <taxon>Leptospirales</taxon>
        <taxon>Leptospiraceae</taxon>
        <taxon>Leptonema</taxon>
    </lineage>
</organism>
<feature type="chain" id="PRO_5032564940" evidence="1">
    <location>
        <begin position="20"/>
        <end position="284"/>
    </location>
</feature>
<dbReference type="CDD" id="cd12797">
    <property type="entry name" value="M23_peptidase"/>
    <property type="match status" value="1"/>
</dbReference>
<dbReference type="AlphaFoldDB" id="A0A833M2Q0"/>
<dbReference type="InterPro" id="IPR011055">
    <property type="entry name" value="Dup_hybrid_motif"/>
</dbReference>
<sequence length="284" mass="31704">MLRRSCTLLLLGLALTDLSAVESSTDLSSLHGEQATELKREIAENLKSGMQYRRLDIPLRFVAYRLKKGEHFFDVVTRLSQDPDTLASLNSLAHPDELRAGEVILVPNARGVFRDPGKEKGGIAVSVMKGSSALQFDFFPGRRFEPRERDFFQGLVFRHPLIGARQSSGFGWRKDPIHGRHAFHGGIDLAASQGTPVQAAESGEVIFAGDKSGYGRTVLIRHEYGYITLYGHLSKILVKKGDRVKRGIDIGRVGKTGRVTGPHLHFEILKEGRQRRPVFDVRHR</sequence>
<dbReference type="PANTHER" id="PTHR21666:SF290">
    <property type="entry name" value="PEPTIDASE M23 DOMAIN PROTEIN"/>
    <property type="match status" value="1"/>
</dbReference>
<evidence type="ECO:0000256" key="1">
    <source>
        <dbReference type="SAM" id="SignalP"/>
    </source>
</evidence>
<comment type="caution">
    <text evidence="3">The sequence shown here is derived from an EMBL/GenBank/DDBJ whole genome shotgun (WGS) entry which is preliminary data.</text>
</comment>
<dbReference type="InterPro" id="IPR016047">
    <property type="entry name" value="M23ase_b-sheet_dom"/>
</dbReference>
<dbReference type="Proteomes" id="UP000460298">
    <property type="component" value="Unassembled WGS sequence"/>
</dbReference>
<dbReference type="Gene3D" id="2.70.70.10">
    <property type="entry name" value="Glucose Permease (Domain IIA)"/>
    <property type="match status" value="1"/>
</dbReference>
<dbReference type="InterPro" id="IPR050570">
    <property type="entry name" value="Cell_wall_metabolism_enzyme"/>
</dbReference>
<dbReference type="Pfam" id="PF01551">
    <property type="entry name" value="Peptidase_M23"/>
    <property type="match status" value="1"/>
</dbReference>
<feature type="domain" description="M23ase beta-sheet core" evidence="2">
    <location>
        <begin position="183"/>
        <end position="276"/>
    </location>
</feature>
<dbReference type="EMBL" id="WBUI01000004">
    <property type="protein sequence ID" value="KAB2933898.1"/>
    <property type="molecule type" value="Genomic_DNA"/>
</dbReference>
<dbReference type="SUPFAM" id="SSF51261">
    <property type="entry name" value="Duplicated hybrid motif"/>
    <property type="match status" value="1"/>
</dbReference>
<dbReference type="PANTHER" id="PTHR21666">
    <property type="entry name" value="PEPTIDASE-RELATED"/>
    <property type="match status" value="1"/>
</dbReference>